<dbReference type="Proteomes" id="UP000799779">
    <property type="component" value="Unassembled WGS sequence"/>
</dbReference>
<name>A0A6A5WKI5_9PLEO</name>
<dbReference type="PANTHER" id="PTHR31902">
    <property type="entry name" value="ACTIN PATCHES DISTAL PROTEIN 1"/>
    <property type="match status" value="1"/>
</dbReference>
<dbReference type="InterPro" id="IPR036249">
    <property type="entry name" value="Thioredoxin-like_sf"/>
</dbReference>
<dbReference type="EMBL" id="ML977577">
    <property type="protein sequence ID" value="KAF2002440.1"/>
    <property type="molecule type" value="Genomic_DNA"/>
</dbReference>
<protein>
    <recommendedName>
        <fullName evidence="2">Altered inheritance of mitochondria protein 32</fullName>
    </recommendedName>
</protein>
<gene>
    <name evidence="3" type="ORF">P154DRAFT_553064</name>
</gene>
<dbReference type="Gene3D" id="3.40.30.10">
    <property type="entry name" value="Glutaredoxin"/>
    <property type="match status" value="1"/>
</dbReference>
<evidence type="ECO:0000313" key="4">
    <source>
        <dbReference type="Proteomes" id="UP000799779"/>
    </source>
</evidence>
<dbReference type="SUPFAM" id="SSF52833">
    <property type="entry name" value="Thioredoxin-like"/>
    <property type="match status" value="1"/>
</dbReference>
<dbReference type="OrthoDB" id="10253744at2759"/>
<dbReference type="CDD" id="cd03062">
    <property type="entry name" value="TRX_Fd_Sucrase"/>
    <property type="match status" value="1"/>
</dbReference>
<evidence type="ECO:0000256" key="1">
    <source>
        <dbReference type="ARBA" id="ARBA00038208"/>
    </source>
</evidence>
<reference evidence="3" key="1">
    <citation type="journal article" date="2020" name="Stud. Mycol.">
        <title>101 Dothideomycetes genomes: a test case for predicting lifestyles and emergence of pathogens.</title>
        <authorList>
            <person name="Haridas S."/>
            <person name="Albert R."/>
            <person name="Binder M."/>
            <person name="Bloem J."/>
            <person name="Labutti K."/>
            <person name="Salamov A."/>
            <person name="Andreopoulos B."/>
            <person name="Baker S."/>
            <person name="Barry K."/>
            <person name="Bills G."/>
            <person name="Bluhm B."/>
            <person name="Cannon C."/>
            <person name="Castanera R."/>
            <person name="Culley D."/>
            <person name="Daum C."/>
            <person name="Ezra D."/>
            <person name="Gonzalez J."/>
            <person name="Henrissat B."/>
            <person name="Kuo A."/>
            <person name="Liang C."/>
            <person name="Lipzen A."/>
            <person name="Lutzoni F."/>
            <person name="Magnuson J."/>
            <person name="Mondo S."/>
            <person name="Nolan M."/>
            <person name="Ohm R."/>
            <person name="Pangilinan J."/>
            <person name="Park H.-J."/>
            <person name="Ramirez L."/>
            <person name="Alfaro M."/>
            <person name="Sun H."/>
            <person name="Tritt A."/>
            <person name="Yoshinaga Y."/>
            <person name="Zwiers L.-H."/>
            <person name="Turgeon B."/>
            <person name="Goodwin S."/>
            <person name="Spatafora J."/>
            <person name="Crous P."/>
            <person name="Grigoriev I."/>
        </authorList>
    </citation>
    <scope>NUCLEOTIDE SEQUENCE</scope>
    <source>
        <strain evidence="3">CBS 123094</strain>
    </source>
</reference>
<organism evidence="3 4">
    <name type="scientific">Amniculicola lignicola CBS 123094</name>
    <dbReference type="NCBI Taxonomy" id="1392246"/>
    <lineage>
        <taxon>Eukaryota</taxon>
        <taxon>Fungi</taxon>
        <taxon>Dikarya</taxon>
        <taxon>Ascomycota</taxon>
        <taxon>Pezizomycotina</taxon>
        <taxon>Dothideomycetes</taxon>
        <taxon>Pleosporomycetidae</taxon>
        <taxon>Pleosporales</taxon>
        <taxon>Amniculicolaceae</taxon>
        <taxon>Amniculicola</taxon>
    </lineage>
</organism>
<accession>A0A6A5WKI5</accession>
<dbReference type="AlphaFoldDB" id="A0A6A5WKI5"/>
<proteinExistence type="inferred from homology"/>
<dbReference type="InterPro" id="IPR009737">
    <property type="entry name" value="Aim32/Apd1-like"/>
</dbReference>
<dbReference type="PANTHER" id="PTHR31902:SF7">
    <property type="entry name" value="ALTERED INHERITANCE OF MITOCHONDRIA PROTEIN 32"/>
    <property type="match status" value="1"/>
</dbReference>
<evidence type="ECO:0000313" key="3">
    <source>
        <dbReference type="EMBL" id="KAF2002440.1"/>
    </source>
</evidence>
<dbReference type="Pfam" id="PF06999">
    <property type="entry name" value="Suc_Fer-like"/>
    <property type="match status" value="1"/>
</dbReference>
<comment type="similarity">
    <text evidence="1">Belongs to the AIM32 family.</text>
</comment>
<sequence length="340" mass="37028">MTIARVRPRSSFLLSIHRNFATISPRTQSLPKAIPWTPTCPAPTCTCAAPPPEFKDIDHDSPLLNTMATYSEQVVLCTGQSDWISNIAEEKDQGWGEFVRGLRGVVGRGGDAFDPFNNVMITASSLPAEKTSKNTHSALLFPSFKKVDGLSHDKTTLSTFATAFLKSRTLHSAHNGLSRKQKDALLRDESVASQLPPTEDIKEVTILICGHGSRDDRCGIIGPILQSTFQSQLDNLGIPANVATISHIGGHKFAGNVILYVPPNFRVGCLQKGEENALSGMGIWYGRVLPEHVEGIVQETIVKGRVIGELLRGGVSQDGVNVGRVLEEQIRREKVKRMVG</sequence>
<keyword evidence="4" id="KW-1185">Reference proteome</keyword>
<evidence type="ECO:0000256" key="2">
    <source>
        <dbReference type="ARBA" id="ARBA00040895"/>
    </source>
</evidence>